<gene>
    <name evidence="1" type="ORF">LCGC14_2884380</name>
</gene>
<name>A0A0F8XZ87_9ZZZZ</name>
<dbReference type="AlphaFoldDB" id="A0A0F8XZ87"/>
<protein>
    <submittedName>
        <fullName evidence="1">Uncharacterized protein</fullName>
    </submittedName>
</protein>
<accession>A0A0F8XZ87</accession>
<proteinExistence type="predicted"/>
<organism evidence="1">
    <name type="scientific">marine sediment metagenome</name>
    <dbReference type="NCBI Taxonomy" id="412755"/>
    <lineage>
        <taxon>unclassified sequences</taxon>
        <taxon>metagenomes</taxon>
        <taxon>ecological metagenomes</taxon>
    </lineage>
</organism>
<dbReference type="EMBL" id="LAZR01056350">
    <property type="protein sequence ID" value="KKK74377.1"/>
    <property type="molecule type" value="Genomic_DNA"/>
</dbReference>
<comment type="caution">
    <text evidence="1">The sequence shown here is derived from an EMBL/GenBank/DDBJ whole genome shotgun (WGS) entry which is preliminary data.</text>
</comment>
<feature type="non-terminal residue" evidence="1">
    <location>
        <position position="1"/>
    </location>
</feature>
<feature type="non-terminal residue" evidence="1">
    <location>
        <position position="389"/>
    </location>
</feature>
<sequence>SDGTNLLYGCSATQTKAYTDSTPIVSEKSSANRTLHVEYPPTITINKPVDGAWNTSRTVELSWTVATKWDSGTTILTRLWTNESDGVWAPATGTIEVTNNTAKIQTYYFNELSDITWGIKATQYNDANVFNFSVNRTIRIDATDPVIDVSSPENNTIQNSRTITISYTATDENLNKINIYIDDFSQVNFTNVSVISAITSYQTDINSTMPDGVFNFSVEGNDSSGRAVSSPNFTITIDIRNSSITGFCDKRRLNWTTNESTNHTIYIDTDTQVTDGTIGENSTFSTSHSFDFDFGFNAEILYYLNITSCDQAGNCNTSGQQTFQTPARVCSGWSQYAIYDTVVNLTIIQNQTGADLIYVWNATNQEWIFHTAGLTTNDGVEIGFDTAYH</sequence>
<evidence type="ECO:0000313" key="1">
    <source>
        <dbReference type="EMBL" id="KKK74377.1"/>
    </source>
</evidence>
<dbReference type="Gene3D" id="2.60.40.10">
    <property type="entry name" value="Immunoglobulins"/>
    <property type="match status" value="1"/>
</dbReference>
<dbReference type="InterPro" id="IPR013783">
    <property type="entry name" value="Ig-like_fold"/>
</dbReference>
<reference evidence="1" key="1">
    <citation type="journal article" date="2015" name="Nature">
        <title>Complex archaea that bridge the gap between prokaryotes and eukaryotes.</title>
        <authorList>
            <person name="Spang A."/>
            <person name="Saw J.H."/>
            <person name="Jorgensen S.L."/>
            <person name="Zaremba-Niedzwiedzka K."/>
            <person name="Martijn J."/>
            <person name="Lind A.E."/>
            <person name="van Eijk R."/>
            <person name="Schleper C."/>
            <person name="Guy L."/>
            <person name="Ettema T.J."/>
        </authorList>
    </citation>
    <scope>NUCLEOTIDE SEQUENCE</scope>
</reference>